<dbReference type="Gene3D" id="1.10.150.130">
    <property type="match status" value="1"/>
</dbReference>
<evidence type="ECO:0000313" key="6">
    <source>
        <dbReference type="Proteomes" id="UP001499978"/>
    </source>
</evidence>
<dbReference type="Proteomes" id="UP001499978">
    <property type="component" value="Unassembled WGS sequence"/>
</dbReference>
<sequence length="343" mass="38307">MNNTSAAEVDAARLLLDRLGVTVEDLTAAPAGVDVPTFDAYIARVSTAVTVGTVRVYGPYWNRVRDAWGQRRLDEATALEVKQLAEHTRNTVVVRRNARGGHHAAEHMIAALRCLYRHAVADGLISVRANPAIRVPKPRRRTNARRALLDSQLADINTIVCTTGNDPDLDSLLLRLHLETACRRGGALALRPCDLDHQQCLVRLREKGATDRWQPVSPTLLRALRHHSNQRGDTDQTGALLRYRNGRPLTARRYDHLWNRVGQHLPWVAAQQISTHWLRHTTLTWVERHFGYGVARAYAGHDDHTTHGSTTTYIRADLYEITTALAALTGEHHPLLAPAATTR</sequence>
<dbReference type="InterPro" id="IPR050090">
    <property type="entry name" value="Tyrosine_recombinase_XerCD"/>
</dbReference>
<organism evidence="5 6">
    <name type="scientific">Pilimelia columellifera subsp. columellifera</name>
    <dbReference type="NCBI Taxonomy" id="706583"/>
    <lineage>
        <taxon>Bacteria</taxon>
        <taxon>Bacillati</taxon>
        <taxon>Actinomycetota</taxon>
        <taxon>Actinomycetes</taxon>
        <taxon>Micromonosporales</taxon>
        <taxon>Micromonosporaceae</taxon>
        <taxon>Pilimelia</taxon>
    </lineage>
</organism>
<protein>
    <recommendedName>
        <fullName evidence="4">Tyr recombinase domain-containing protein</fullName>
    </recommendedName>
</protein>
<dbReference type="PANTHER" id="PTHR30349:SF41">
    <property type="entry name" value="INTEGRASE_RECOMBINASE PROTEIN MJ0367-RELATED"/>
    <property type="match status" value="1"/>
</dbReference>
<accession>A0ABP6AT58</accession>
<dbReference type="InterPro" id="IPR013762">
    <property type="entry name" value="Integrase-like_cat_sf"/>
</dbReference>
<dbReference type="InterPro" id="IPR002104">
    <property type="entry name" value="Integrase_catalytic"/>
</dbReference>
<keyword evidence="2" id="KW-0238">DNA-binding</keyword>
<proteinExistence type="inferred from homology"/>
<name>A0ABP6AT58_9ACTN</name>
<dbReference type="PANTHER" id="PTHR30349">
    <property type="entry name" value="PHAGE INTEGRASE-RELATED"/>
    <property type="match status" value="1"/>
</dbReference>
<dbReference type="Pfam" id="PF00589">
    <property type="entry name" value="Phage_integrase"/>
    <property type="match status" value="1"/>
</dbReference>
<dbReference type="Gene3D" id="1.10.443.10">
    <property type="entry name" value="Intergrase catalytic core"/>
    <property type="match status" value="1"/>
</dbReference>
<dbReference type="InterPro" id="IPR010998">
    <property type="entry name" value="Integrase_recombinase_N"/>
</dbReference>
<dbReference type="PROSITE" id="PS51898">
    <property type="entry name" value="TYR_RECOMBINASE"/>
    <property type="match status" value="1"/>
</dbReference>
<dbReference type="SUPFAM" id="SSF56349">
    <property type="entry name" value="DNA breaking-rejoining enzymes"/>
    <property type="match status" value="1"/>
</dbReference>
<dbReference type="EMBL" id="BAAARY010000008">
    <property type="protein sequence ID" value="GAA2522899.1"/>
    <property type="molecule type" value="Genomic_DNA"/>
</dbReference>
<gene>
    <name evidence="5" type="ORF">GCM10010201_21350</name>
</gene>
<keyword evidence="3" id="KW-0233">DNA recombination</keyword>
<evidence type="ECO:0000256" key="3">
    <source>
        <dbReference type="ARBA" id="ARBA00023172"/>
    </source>
</evidence>
<evidence type="ECO:0000313" key="5">
    <source>
        <dbReference type="EMBL" id="GAA2522899.1"/>
    </source>
</evidence>
<feature type="domain" description="Tyr recombinase" evidence="4">
    <location>
        <begin position="144"/>
        <end position="326"/>
    </location>
</feature>
<dbReference type="CDD" id="cd00397">
    <property type="entry name" value="DNA_BRE_C"/>
    <property type="match status" value="1"/>
</dbReference>
<dbReference type="InterPro" id="IPR011010">
    <property type="entry name" value="DNA_brk_join_enz"/>
</dbReference>
<evidence type="ECO:0000256" key="2">
    <source>
        <dbReference type="ARBA" id="ARBA00023125"/>
    </source>
</evidence>
<keyword evidence="6" id="KW-1185">Reference proteome</keyword>
<dbReference type="RefSeq" id="WP_344171805.1">
    <property type="nucleotide sequence ID" value="NZ_BAAARY010000008.1"/>
</dbReference>
<reference evidence="6" key="1">
    <citation type="journal article" date="2019" name="Int. J. Syst. Evol. Microbiol.">
        <title>The Global Catalogue of Microorganisms (GCM) 10K type strain sequencing project: providing services to taxonomists for standard genome sequencing and annotation.</title>
        <authorList>
            <consortium name="The Broad Institute Genomics Platform"/>
            <consortium name="The Broad Institute Genome Sequencing Center for Infectious Disease"/>
            <person name="Wu L."/>
            <person name="Ma J."/>
        </authorList>
    </citation>
    <scope>NUCLEOTIDE SEQUENCE [LARGE SCALE GENOMIC DNA]</scope>
    <source>
        <strain evidence="6">JCM 3367</strain>
    </source>
</reference>
<comment type="caution">
    <text evidence="5">The sequence shown here is derived from an EMBL/GenBank/DDBJ whole genome shotgun (WGS) entry which is preliminary data.</text>
</comment>
<comment type="similarity">
    <text evidence="1">Belongs to the 'phage' integrase family.</text>
</comment>
<evidence type="ECO:0000259" key="4">
    <source>
        <dbReference type="PROSITE" id="PS51898"/>
    </source>
</evidence>
<evidence type="ECO:0000256" key="1">
    <source>
        <dbReference type="ARBA" id="ARBA00008857"/>
    </source>
</evidence>